<protein>
    <submittedName>
        <fullName evidence="2">WSC-domain-containing protein</fullName>
    </submittedName>
</protein>
<sequence>MRASVFAAGAVAALAGPGSAFIRFPCASNIVEERADPIINPGKVSGHVHKIVGGNAFSFDMDFAKARTATCSSCPIKEDFSNYWTPKLYYHAQNGSFISVPTVGDSASDTKGGQTIYYLQRGPDISKLKAFPEGLRMVAGDPFRRSFTGGFAQEAINFACLGAGKDETNGFPNYNCPDGLRAQVFFPSCWDGENLDSADHTSHMSYPETGNYNGGTCPSSHPVQLISLFFEVLYDTNSFKDMWYGSSQPFVFAQGDPTGYGFHGDFLNGWDVPTLQNIVTHCTADSGTLEDCHYGTRFTNDEQNSCKVDALVDEEVRGLLPKLPGCNAVQNGPDRAKASTDCPVTSIASFATMNAKYYKDLRSTGWAFRGCGPDDLTTRTLDAKNSVYNGDMYDTMTIENCIEFCDADNYMYAGLENGNQCFCGNDVPTDRIPVASTAMCQTPCAGDSSEYCGGPLALSWYKRCTGACTNKAKRDIGEEGWVELDEFVAEKREVNWTARMVQPVKREFEARMMPPAVRRGVHVHEHAKKHMSRGVL</sequence>
<dbReference type="PROSITE" id="PS51212">
    <property type="entry name" value="WSC"/>
    <property type="match status" value="1"/>
</dbReference>
<evidence type="ECO:0000313" key="3">
    <source>
        <dbReference type="Proteomes" id="UP000800041"/>
    </source>
</evidence>
<reference evidence="2" key="1">
    <citation type="journal article" date="2020" name="Stud. Mycol.">
        <title>101 Dothideomycetes genomes: a test case for predicting lifestyles and emergence of pathogens.</title>
        <authorList>
            <person name="Haridas S."/>
            <person name="Albert R."/>
            <person name="Binder M."/>
            <person name="Bloem J."/>
            <person name="Labutti K."/>
            <person name="Salamov A."/>
            <person name="Andreopoulos B."/>
            <person name="Baker S."/>
            <person name="Barry K."/>
            <person name="Bills G."/>
            <person name="Bluhm B."/>
            <person name="Cannon C."/>
            <person name="Castanera R."/>
            <person name="Culley D."/>
            <person name="Daum C."/>
            <person name="Ezra D."/>
            <person name="Gonzalez J."/>
            <person name="Henrissat B."/>
            <person name="Kuo A."/>
            <person name="Liang C."/>
            <person name="Lipzen A."/>
            <person name="Lutzoni F."/>
            <person name="Magnuson J."/>
            <person name="Mondo S."/>
            <person name="Nolan M."/>
            <person name="Ohm R."/>
            <person name="Pangilinan J."/>
            <person name="Park H.-J."/>
            <person name="Ramirez L."/>
            <person name="Alfaro M."/>
            <person name="Sun H."/>
            <person name="Tritt A."/>
            <person name="Yoshinaga Y."/>
            <person name="Zwiers L.-H."/>
            <person name="Turgeon B."/>
            <person name="Goodwin S."/>
            <person name="Spatafora J."/>
            <person name="Crous P."/>
            <person name="Grigoriev I."/>
        </authorList>
    </citation>
    <scope>NUCLEOTIDE SEQUENCE</scope>
    <source>
        <strain evidence="2">CBS 113979</strain>
    </source>
</reference>
<dbReference type="EMBL" id="ML977177">
    <property type="protein sequence ID" value="KAF1983138.1"/>
    <property type="molecule type" value="Genomic_DNA"/>
</dbReference>
<dbReference type="Pfam" id="PF01822">
    <property type="entry name" value="WSC"/>
    <property type="match status" value="1"/>
</dbReference>
<organism evidence="2 3">
    <name type="scientific">Aulographum hederae CBS 113979</name>
    <dbReference type="NCBI Taxonomy" id="1176131"/>
    <lineage>
        <taxon>Eukaryota</taxon>
        <taxon>Fungi</taxon>
        <taxon>Dikarya</taxon>
        <taxon>Ascomycota</taxon>
        <taxon>Pezizomycotina</taxon>
        <taxon>Dothideomycetes</taxon>
        <taxon>Pleosporomycetidae</taxon>
        <taxon>Aulographales</taxon>
        <taxon>Aulographaceae</taxon>
    </lineage>
</organism>
<dbReference type="Pfam" id="PF09362">
    <property type="entry name" value="DUF1996"/>
    <property type="match status" value="1"/>
</dbReference>
<feature type="domain" description="WSC" evidence="1">
    <location>
        <begin position="365"/>
        <end position="464"/>
    </location>
</feature>
<dbReference type="AlphaFoldDB" id="A0A6G1GQX3"/>
<evidence type="ECO:0000313" key="2">
    <source>
        <dbReference type="EMBL" id="KAF1983138.1"/>
    </source>
</evidence>
<keyword evidence="3" id="KW-1185">Reference proteome</keyword>
<dbReference type="PANTHER" id="PTHR43662">
    <property type="match status" value="1"/>
</dbReference>
<gene>
    <name evidence="2" type="ORF">K402DRAFT_407053</name>
</gene>
<accession>A0A6G1GQX3</accession>
<proteinExistence type="predicted"/>
<dbReference type="OrthoDB" id="74764at2759"/>
<evidence type="ECO:0000259" key="1">
    <source>
        <dbReference type="PROSITE" id="PS51212"/>
    </source>
</evidence>
<dbReference type="SMART" id="SM00321">
    <property type="entry name" value="WSC"/>
    <property type="match status" value="1"/>
</dbReference>
<dbReference type="InterPro" id="IPR018535">
    <property type="entry name" value="DUF1996"/>
</dbReference>
<dbReference type="Proteomes" id="UP000800041">
    <property type="component" value="Unassembled WGS sequence"/>
</dbReference>
<dbReference type="PANTHER" id="PTHR43662:SF3">
    <property type="entry name" value="DOMAIN PROTEIN, PUTATIVE (AFU_ORTHOLOGUE AFUA_6G11970)-RELATED"/>
    <property type="match status" value="1"/>
</dbReference>
<name>A0A6G1GQX3_9PEZI</name>
<dbReference type="InterPro" id="IPR002889">
    <property type="entry name" value="WSC_carb-bd"/>
</dbReference>